<protein>
    <submittedName>
        <fullName evidence="2">Uncharacterized protein</fullName>
    </submittedName>
</protein>
<dbReference type="RefSeq" id="WP_251874285.1">
    <property type="nucleotide sequence ID" value="NZ_CP098755.1"/>
</dbReference>
<keyword evidence="3" id="KW-1185">Reference proteome</keyword>
<evidence type="ECO:0000256" key="1">
    <source>
        <dbReference type="SAM" id="Phobius"/>
    </source>
</evidence>
<proteinExistence type="predicted"/>
<organism evidence="2 3">
    <name type="scientific">Brevibacillus ruminantium</name>
    <dbReference type="NCBI Taxonomy" id="2950604"/>
    <lineage>
        <taxon>Bacteria</taxon>
        <taxon>Bacillati</taxon>
        <taxon>Bacillota</taxon>
        <taxon>Bacilli</taxon>
        <taxon>Bacillales</taxon>
        <taxon>Paenibacillaceae</taxon>
        <taxon>Brevibacillus</taxon>
    </lineage>
</organism>
<accession>A0ABY4WJ74</accession>
<evidence type="ECO:0000313" key="3">
    <source>
        <dbReference type="Proteomes" id="UP001056500"/>
    </source>
</evidence>
<sequence length="99" mass="11073">MSDLLAIMMFAGALVSFLLQHRKAMAKLTALQLAGCVFFYAITIALAFVVIYFGGRWIAPFFSSDMLLMIVRILLVVITIWGCRMLLGGIVQWITSPRQ</sequence>
<evidence type="ECO:0000313" key="2">
    <source>
        <dbReference type="EMBL" id="USG67183.1"/>
    </source>
</evidence>
<dbReference type="Proteomes" id="UP001056500">
    <property type="component" value="Chromosome"/>
</dbReference>
<feature type="transmembrane region" description="Helical" evidence="1">
    <location>
        <begin position="66"/>
        <end position="94"/>
    </location>
</feature>
<gene>
    <name evidence="2" type="ORF">NDK47_07815</name>
</gene>
<feature type="transmembrane region" description="Helical" evidence="1">
    <location>
        <begin position="30"/>
        <end position="54"/>
    </location>
</feature>
<keyword evidence="1" id="KW-1133">Transmembrane helix</keyword>
<keyword evidence="1" id="KW-0472">Membrane</keyword>
<reference evidence="2" key="1">
    <citation type="submission" date="2022-06" db="EMBL/GenBank/DDBJ databases">
        <title>Genome sequencing of Brevibacillus sp. BB3-R1.</title>
        <authorList>
            <person name="Heo J."/>
            <person name="Lee D."/>
            <person name="Won M."/>
            <person name="Han B.-H."/>
            <person name="Hong S.-B."/>
            <person name="Kwon S.-W."/>
        </authorList>
    </citation>
    <scope>NUCLEOTIDE SEQUENCE</scope>
    <source>
        <strain evidence="2">BB3-R1</strain>
    </source>
</reference>
<dbReference type="EMBL" id="CP098755">
    <property type="protein sequence ID" value="USG67183.1"/>
    <property type="molecule type" value="Genomic_DNA"/>
</dbReference>
<name>A0ABY4WJ74_9BACL</name>
<keyword evidence="1" id="KW-0812">Transmembrane</keyword>